<organism evidence="2 3">
    <name type="scientific">Candidatus Jettenia caeni</name>
    <dbReference type="NCBI Taxonomy" id="247490"/>
    <lineage>
        <taxon>Bacteria</taxon>
        <taxon>Pseudomonadati</taxon>
        <taxon>Planctomycetota</taxon>
        <taxon>Candidatus Brocadiia</taxon>
        <taxon>Candidatus Brocadiales</taxon>
        <taxon>Candidatus Brocadiaceae</taxon>
        <taxon>Candidatus Jettenia</taxon>
    </lineage>
</organism>
<comment type="caution">
    <text evidence="2">The sequence shown here is derived from an EMBL/GenBank/DDBJ whole genome shotgun (WGS) entry which is preliminary data.</text>
</comment>
<accession>I3IKD9</accession>
<dbReference type="OrthoDB" id="5782056at2"/>
<protein>
    <submittedName>
        <fullName evidence="2">Uncharacterized protein</fullName>
    </submittedName>
</protein>
<proteinExistence type="predicted"/>
<feature type="region of interest" description="Disordered" evidence="1">
    <location>
        <begin position="45"/>
        <end position="84"/>
    </location>
</feature>
<gene>
    <name evidence="2" type="ORF">KSU1_C0588</name>
</gene>
<keyword evidence="3" id="KW-1185">Reference proteome</keyword>
<reference evidence="2 3" key="1">
    <citation type="journal article" date="2012" name="FEBS Lett.">
        <title>Anammox organism KSU-1 expresses a NirK-type copper-containing nitrite reductase instead of a NirS-type with cytochrome cd1.</title>
        <authorList>
            <person name="Hira D."/>
            <person name="Toh H."/>
            <person name="Migita C.T."/>
            <person name="Okubo H."/>
            <person name="Nishiyama T."/>
            <person name="Hattori M."/>
            <person name="Furukawa K."/>
            <person name="Fujii T."/>
        </authorList>
    </citation>
    <scope>NUCLEOTIDE SEQUENCE [LARGE SCALE GENOMIC DNA]</scope>
</reference>
<evidence type="ECO:0000313" key="2">
    <source>
        <dbReference type="EMBL" id="GAB62184.1"/>
    </source>
</evidence>
<name>I3IKD9_9BACT</name>
<feature type="compositionally biased region" description="Basic and acidic residues" evidence="1">
    <location>
        <begin position="59"/>
        <end position="78"/>
    </location>
</feature>
<dbReference type="Proteomes" id="UP000002985">
    <property type="component" value="Unassembled WGS sequence"/>
</dbReference>
<evidence type="ECO:0000256" key="1">
    <source>
        <dbReference type="SAM" id="MobiDB-lite"/>
    </source>
</evidence>
<dbReference type="EMBL" id="BAFH01000003">
    <property type="protein sequence ID" value="GAB62184.1"/>
    <property type="molecule type" value="Genomic_DNA"/>
</dbReference>
<sequence length="168" mass="19422">MKKDKFETLIRETFENRLLAKINNLFKIHREKNLISKDSEVNSAIDKSKTNKLPASTQNEKKHTDPVKNIKENKKLKDLPSNPKKQLNFIEEYKKSKKLKGPTINQQEYKGNNIGHYPPPGLVSLQDISSNQCCICGTSVNEYILNYCLNNQQEFKGNVYCLKHLKIN</sequence>
<dbReference type="STRING" id="247490.KSU1_C0588"/>
<dbReference type="AlphaFoldDB" id="I3IKD9"/>
<evidence type="ECO:0000313" key="3">
    <source>
        <dbReference type="Proteomes" id="UP000002985"/>
    </source>
</evidence>